<feature type="region of interest" description="Disordered" evidence="1">
    <location>
        <begin position="14"/>
        <end position="48"/>
    </location>
</feature>
<organism evidence="2 3">
    <name type="scientific">Cenarchaeum symbiosum (strain A)</name>
    <dbReference type="NCBI Taxonomy" id="414004"/>
    <lineage>
        <taxon>Archaea</taxon>
        <taxon>Nitrososphaerota</taxon>
        <taxon>Candidatus Cenarchaeales</taxon>
        <taxon>Candidatus Cenarchaeaceae</taxon>
        <taxon>Candidatus Cenarchaeum</taxon>
    </lineage>
</organism>
<sequence>MTCHAFSISEKQTRSLYDDHRPSGPEFGFGHGEKSPRRDPCLKSGFEGPGGKLTPARHMCGPRVQAAAGPFCTMLYTAGCPCGASAEAHAGYMRRPPMQASAAPQPIQAAAAGTALFCAAARGIPGGSTSLEQDPPGAGGRGFFFRAAPASLHPESEQVGGL</sequence>
<dbReference type="EnsemblBacteria" id="ABK77550">
    <property type="protein sequence ID" value="ABK77550"/>
    <property type="gene ID" value="CENSYa_0918"/>
</dbReference>
<reference evidence="2 3" key="1">
    <citation type="journal article" date="2006" name="Proc. Natl. Acad. Sci. U.S.A.">
        <title>Genomic analysis of the uncultivated marine crenarchaeote Cenarchaeum symbiosum.</title>
        <authorList>
            <person name="Hallam S.J."/>
            <person name="Konstantinidis K.T."/>
            <person name="Putnam N."/>
            <person name="Schleper C."/>
            <person name="Watanabe Y."/>
            <person name="Sugahara J."/>
            <person name="Preston C."/>
            <person name="de la Torre J."/>
            <person name="Richardson P.M."/>
            <person name="DeLong E.F."/>
        </authorList>
    </citation>
    <scope>NUCLEOTIDE SEQUENCE [LARGE SCALE GENOMIC DNA]</scope>
    <source>
        <strain evidence="3">A</strain>
    </source>
</reference>
<evidence type="ECO:0000313" key="2">
    <source>
        <dbReference type="EMBL" id="ABK77550.1"/>
    </source>
</evidence>
<evidence type="ECO:0000313" key="3">
    <source>
        <dbReference type="Proteomes" id="UP000000758"/>
    </source>
</evidence>
<proteinExistence type="predicted"/>
<dbReference type="AlphaFoldDB" id="A0RW33"/>
<dbReference type="Proteomes" id="UP000000758">
    <property type="component" value="Chromosome"/>
</dbReference>
<accession>A0RW33</accession>
<dbReference type="EMBL" id="DP000238">
    <property type="protein sequence ID" value="ABK77550.1"/>
    <property type="molecule type" value="Genomic_DNA"/>
</dbReference>
<gene>
    <name evidence="2" type="ordered locus">CENSYa_0918</name>
</gene>
<feature type="compositionally biased region" description="Basic and acidic residues" evidence="1">
    <location>
        <begin position="31"/>
        <end position="41"/>
    </location>
</feature>
<evidence type="ECO:0000256" key="1">
    <source>
        <dbReference type="SAM" id="MobiDB-lite"/>
    </source>
</evidence>
<dbReference type="HOGENOM" id="CLU_1631566_0_0_2"/>
<keyword evidence="3" id="KW-1185">Reference proteome</keyword>
<protein>
    <submittedName>
        <fullName evidence="2">Uncharacterized protein</fullName>
    </submittedName>
</protein>
<dbReference type="KEGG" id="csy:CENSYa_0918"/>
<name>A0RW33_CENSY</name>
<feature type="compositionally biased region" description="Basic and acidic residues" evidence="1">
    <location>
        <begin position="14"/>
        <end position="23"/>
    </location>
</feature>
<dbReference type="STRING" id="414004.CENSYa_0918"/>